<evidence type="ECO:0000256" key="2">
    <source>
        <dbReference type="SAM" id="Phobius"/>
    </source>
</evidence>
<feature type="signal peptide" evidence="3">
    <location>
        <begin position="1"/>
        <end position="24"/>
    </location>
</feature>
<evidence type="ECO:0000256" key="3">
    <source>
        <dbReference type="SAM" id="SignalP"/>
    </source>
</evidence>
<dbReference type="EMBL" id="JAPQKN010000002">
    <property type="protein sequence ID" value="KAJ5167784.1"/>
    <property type="molecule type" value="Genomic_DNA"/>
</dbReference>
<keyword evidence="3" id="KW-0732">Signal</keyword>
<reference evidence="4" key="2">
    <citation type="journal article" date="2023" name="IMA Fungus">
        <title>Comparative genomic study of the Penicillium genus elucidates a diverse pangenome and 15 lateral gene transfer events.</title>
        <authorList>
            <person name="Petersen C."/>
            <person name="Sorensen T."/>
            <person name="Nielsen M.R."/>
            <person name="Sondergaard T.E."/>
            <person name="Sorensen J.L."/>
            <person name="Fitzpatrick D.A."/>
            <person name="Frisvad J.C."/>
            <person name="Nielsen K.L."/>
        </authorList>
    </citation>
    <scope>NUCLEOTIDE SEQUENCE</scope>
    <source>
        <strain evidence="4">IBT 26290</strain>
    </source>
</reference>
<dbReference type="AlphaFoldDB" id="A0A9W9LNC1"/>
<dbReference type="Proteomes" id="UP001149163">
    <property type="component" value="Unassembled WGS sequence"/>
</dbReference>
<comment type="caution">
    <text evidence="4">The sequence shown here is derived from an EMBL/GenBank/DDBJ whole genome shotgun (WGS) entry which is preliminary data.</text>
</comment>
<gene>
    <name evidence="4" type="ORF">N7482_003378</name>
</gene>
<dbReference type="RefSeq" id="XP_056544245.1">
    <property type="nucleotide sequence ID" value="XM_056685503.1"/>
</dbReference>
<keyword evidence="2" id="KW-1133">Transmembrane helix</keyword>
<feature type="chain" id="PRO_5040721988" evidence="3">
    <location>
        <begin position="25"/>
        <end position="436"/>
    </location>
</feature>
<dbReference type="OrthoDB" id="3795566at2759"/>
<evidence type="ECO:0000313" key="5">
    <source>
        <dbReference type="Proteomes" id="UP001149163"/>
    </source>
</evidence>
<feature type="compositionally biased region" description="Pro residues" evidence="1">
    <location>
        <begin position="362"/>
        <end position="397"/>
    </location>
</feature>
<feature type="transmembrane region" description="Helical" evidence="2">
    <location>
        <begin position="251"/>
        <end position="274"/>
    </location>
</feature>
<organism evidence="4 5">
    <name type="scientific">Penicillium canariense</name>
    <dbReference type="NCBI Taxonomy" id="189055"/>
    <lineage>
        <taxon>Eukaryota</taxon>
        <taxon>Fungi</taxon>
        <taxon>Dikarya</taxon>
        <taxon>Ascomycota</taxon>
        <taxon>Pezizomycotina</taxon>
        <taxon>Eurotiomycetes</taxon>
        <taxon>Eurotiomycetidae</taxon>
        <taxon>Eurotiales</taxon>
        <taxon>Aspergillaceae</taxon>
        <taxon>Penicillium</taxon>
    </lineage>
</organism>
<keyword evidence="2" id="KW-0812">Transmembrane</keyword>
<evidence type="ECO:0000256" key="1">
    <source>
        <dbReference type="SAM" id="MobiDB-lite"/>
    </source>
</evidence>
<proteinExistence type="predicted"/>
<reference evidence="4" key="1">
    <citation type="submission" date="2022-11" db="EMBL/GenBank/DDBJ databases">
        <authorList>
            <person name="Petersen C."/>
        </authorList>
    </citation>
    <scope>NUCLEOTIDE SEQUENCE</scope>
    <source>
        <strain evidence="4">IBT 26290</strain>
    </source>
</reference>
<accession>A0A9W9LNC1</accession>
<name>A0A9W9LNC1_9EURO</name>
<keyword evidence="2" id="KW-0472">Membrane</keyword>
<protein>
    <submittedName>
        <fullName evidence="4">Uncharacterized protein</fullName>
    </submittedName>
</protein>
<sequence length="436" mass="47188">MDAMKLFTKAGLFLAPLLLAGANASPWIGTRYVAIIETTIEDSGYTGAYFTDDPIVETSIIPISPTATNPSVISTFTSVDGYITSDVTAINLVVAPTAGVEITSNPYYNYYVNVVYTAPASCSITTGRTLTTAIPIYIPGDAEGLIQPTTVVTSTETYQYITDRITYTQAMLDPNDIPSSVLATASSYFAPARYTVCGNSNSYYTSGVSSGGDSSGSGDYSGCEKFTWYLGNSAFSGGYCCSDGCHYTWGIAPWGLALAIFFSWFGFFLIIGLIESWFMFRRAMLGQKARRGSPYAFAFLCPILSCFLLLTVKKYDPKTPDQQAWLVGRWKYMSGGAKTGLWLKKFFSRRDPAAEALGFTGPVPPPQAQYPQGPVYPPMGAPQAPGMPPVAAYPPPQQVYTHPPEHPVSQTAPRTEEPNGDSQPKTVDVSETERPH</sequence>
<evidence type="ECO:0000313" key="4">
    <source>
        <dbReference type="EMBL" id="KAJ5167784.1"/>
    </source>
</evidence>
<dbReference type="GeneID" id="81424679"/>
<keyword evidence="5" id="KW-1185">Reference proteome</keyword>
<feature type="region of interest" description="Disordered" evidence="1">
    <location>
        <begin position="357"/>
        <end position="436"/>
    </location>
</feature>
<feature type="transmembrane region" description="Helical" evidence="2">
    <location>
        <begin position="295"/>
        <end position="312"/>
    </location>
</feature>